<dbReference type="Gene3D" id="3.30.565.10">
    <property type="entry name" value="Histidine kinase-like ATPase, C-terminal domain"/>
    <property type="match status" value="1"/>
</dbReference>
<dbReference type="Pfam" id="PF02518">
    <property type="entry name" value="HATPase_c"/>
    <property type="match status" value="1"/>
</dbReference>
<feature type="domain" description="Histidine kinase" evidence="13">
    <location>
        <begin position="102"/>
        <end position="309"/>
    </location>
</feature>
<evidence type="ECO:0000256" key="7">
    <source>
        <dbReference type="ARBA" id="ARBA00022692"/>
    </source>
</evidence>
<dbReference type="SUPFAM" id="SSF55874">
    <property type="entry name" value="ATPase domain of HSP90 chaperone/DNA topoisomerase II/histidine kinase"/>
    <property type="match status" value="1"/>
</dbReference>
<gene>
    <name evidence="14" type="ORF">GCM10008906_01850</name>
</gene>
<dbReference type="InterPro" id="IPR004358">
    <property type="entry name" value="Sig_transdc_His_kin-like_C"/>
</dbReference>
<keyword evidence="8 14" id="KW-0418">Kinase</keyword>
<evidence type="ECO:0000313" key="14">
    <source>
        <dbReference type="EMBL" id="GAA0732366.1"/>
    </source>
</evidence>
<dbReference type="InterPro" id="IPR036890">
    <property type="entry name" value="HATPase_C_sf"/>
</dbReference>
<dbReference type="PRINTS" id="PR00344">
    <property type="entry name" value="BCTRLSENSOR"/>
</dbReference>
<evidence type="ECO:0000256" key="10">
    <source>
        <dbReference type="ARBA" id="ARBA00023012"/>
    </source>
</evidence>
<keyword evidence="9 12" id="KW-1133">Transmembrane helix</keyword>
<dbReference type="SMART" id="SM00387">
    <property type="entry name" value="HATPase_c"/>
    <property type="match status" value="1"/>
</dbReference>
<keyword evidence="5" id="KW-0597">Phosphoprotein</keyword>
<keyword evidence="4" id="KW-1003">Cell membrane</keyword>
<dbReference type="Proteomes" id="UP001501510">
    <property type="component" value="Unassembled WGS sequence"/>
</dbReference>
<evidence type="ECO:0000256" key="5">
    <source>
        <dbReference type="ARBA" id="ARBA00022553"/>
    </source>
</evidence>
<keyword evidence="10" id="KW-0902">Two-component regulatory system</keyword>
<organism evidence="14 15">
    <name type="scientific">Clostridium oceanicum</name>
    <dbReference type="NCBI Taxonomy" id="1543"/>
    <lineage>
        <taxon>Bacteria</taxon>
        <taxon>Bacillati</taxon>
        <taxon>Bacillota</taxon>
        <taxon>Clostridia</taxon>
        <taxon>Eubacteriales</taxon>
        <taxon>Clostridiaceae</taxon>
        <taxon>Clostridium</taxon>
    </lineage>
</organism>
<evidence type="ECO:0000256" key="3">
    <source>
        <dbReference type="ARBA" id="ARBA00012438"/>
    </source>
</evidence>
<dbReference type="PANTHER" id="PTHR45453">
    <property type="entry name" value="PHOSPHATE REGULON SENSOR PROTEIN PHOR"/>
    <property type="match status" value="1"/>
</dbReference>
<dbReference type="EC" id="2.7.13.3" evidence="3"/>
<proteinExistence type="predicted"/>
<keyword evidence="6" id="KW-0808">Transferase</keyword>
<accession>A0ABP3UIN5</accession>
<evidence type="ECO:0000256" key="6">
    <source>
        <dbReference type="ARBA" id="ARBA00022679"/>
    </source>
</evidence>
<dbReference type="PANTHER" id="PTHR45453:SF2">
    <property type="entry name" value="HISTIDINE KINASE"/>
    <property type="match status" value="1"/>
</dbReference>
<keyword evidence="7 12" id="KW-0812">Transmembrane</keyword>
<comment type="caution">
    <text evidence="14">The sequence shown here is derived from an EMBL/GenBank/DDBJ whole genome shotgun (WGS) entry which is preliminary data.</text>
</comment>
<keyword evidence="15" id="KW-1185">Reference proteome</keyword>
<dbReference type="InterPro" id="IPR005467">
    <property type="entry name" value="His_kinase_dom"/>
</dbReference>
<evidence type="ECO:0000256" key="8">
    <source>
        <dbReference type="ARBA" id="ARBA00022777"/>
    </source>
</evidence>
<sequence>MCVLLILNVKAIMILLIFILSFLPLITYIIIEYIKYKRYFNNIEKVLDSLDKKYLLPEIIEIPRFIQGKIFHEVLKKCNKQMHEHVNYYKNEQIEYREYIETWVHEIKTPISSAMLILENNDSHSISKDIEDEMKNIEGLVEQVLYYSRSSDVNKDYLIKKIKLDSIIKNVLKKNSKDFIYKGIKLQLDNIEEYVYSDSKWIQFVINQIINNSIKYINPKKGVISIYSKSNNNNVILTIEDNGIGIYEKDIDRVFEKGFTGKNGRKYAKSTGMGLYICRKLCYKLGLHISITSKRDVGTKVNIIFPLSKHNLLK</sequence>
<evidence type="ECO:0000256" key="11">
    <source>
        <dbReference type="ARBA" id="ARBA00023136"/>
    </source>
</evidence>
<dbReference type="InterPro" id="IPR003594">
    <property type="entry name" value="HATPase_dom"/>
</dbReference>
<dbReference type="CDD" id="cd00082">
    <property type="entry name" value="HisKA"/>
    <property type="match status" value="1"/>
</dbReference>
<evidence type="ECO:0000313" key="15">
    <source>
        <dbReference type="Proteomes" id="UP001501510"/>
    </source>
</evidence>
<evidence type="ECO:0000256" key="4">
    <source>
        <dbReference type="ARBA" id="ARBA00022475"/>
    </source>
</evidence>
<dbReference type="EMBL" id="BAAACG010000001">
    <property type="protein sequence ID" value="GAA0732366.1"/>
    <property type="molecule type" value="Genomic_DNA"/>
</dbReference>
<protein>
    <recommendedName>
        <fullName evidence="3">histidine kinase</fullName>
        <ecNumber evidence="3">2.7.13.3</ecNumber>
    </recommendedName>
</protein>
<evidence type="ECO:0000256" key="12">
    <source>
        <dbReference type="SAM" id="Phobius"/>
    </source>
</evidence>
<comment type="catalytic activity">
    <reaction evidence="1">
        <text>ATP + protein L-histidine = ADP + protein N-phospho-L-histidine.</text>
        <dbReference type="EC" id="2.7.13.3"/>
    </reaction>
</comment>
<comment type="subcellular location">
    <subcellularLocation>
        <location evidence="2">Cell membrane</location>
        <topology evidence="2">Multi-pass membrane protein</topology>
    </subcellularLocation>
</comment>
<dbReference type="InterPro" id="IPR050351">
    <property type="entry name" value="BphY/WalK/GraS-like"/>
</dbReference>
<evidence type="ECO:0000256" key="2">
    <source>
        <dbReference type="ARBA" id="ARBA00004651"/>
    </source>
</evidence>
<keyword evidence="11 12" id="KW-0472">Membrane</keyword>
<name>A0ABP3UIN5_9CLOT</name>
<evidence type="ECO:0000256" key="1">
    <source>
        <dbReference type="ARBA" id="ARBA00000085"/>
    </source>
</evidence>
<dbReference type="GO" id="GO:0016301">
    <property type="term" value="F:kinase activity"/>
    <property type="evidence" value="ECO:0007669"/>
    <property type="project" value="UniProtKB-KW"/>
</dbReference>
<evidence type="ECO:0000256" key="9">
    <source>
        <dbReference type="ARBA" id="ARBA00022989"/>
    </source>
</evidence>
<feature type="transmembrane region" description="Helical" evidence="12">
    <location>
        <begin position="12"/>
        <end position="31"/>
    </location>
</feature>
<reference evidence="15" key="1">
    <citation type="journal article" date="2019" name="Int. J. Syst. Evol. Microbiol.">
        <title>The Global Catalogue of Microorganisms (GCM) 10K type strain sequencing project: providing services to taxonomists for standard genome sequencing and annotation.</title>
        <authorList>
            <consortium name="The Broad Institute Genomics Platform"/>
            <consortium name="The Broad Institute Genome Sequencing Center for Infectious Disease"/>
            <person name="Wu L."/>
            <person name="Ma J."/>
        </authorList>
    </citation>
    <scope>NUCLEOTIDE SEQUENCE [LARGE SCALE GENOMIC DNA]</scope>
    <source>
        <strain evidence="15">JCM 1407</strain>
    </source>
</reference>
<dbReference type="InterPro" id="IPR003661">
    <property type="entry name" value="HisK_dim/P_dom"/>
</dbReference>
<evidence type="ECO:0000259" key="13">
    <source>
        <dbReference type="PROSITE" id="PS50109"/>
    </source>
</evidence>
<dbReference type="PROSITE" id="PS50109">
    <property type="entry name" value="HIS_KIN"/>
    <property type="match status" value="1"/>
</dbReference>